<evidence type="ECO:0000256" key="1">
    <source>
        <dbReference type="SAM" id="MobiDB-lite"/>
    </source>
</evidence>
<dbReference type="Proteomes" id="UP001197093">
    <property type="component" value="Unassembled WGS sequence"/>
</dbReference>
<evidence type="ECO:0000313" key="3">
    <source>
        <dbReference type="EMBL" id="KAG7289934.1"/>
    </source>
</evidence>
<accession>A0AAD4EYN8</accession>
<proteinExistence type="predicted"/>
<evidence type="ECO:0000313" key="4">
    <source>
        <dbReference type="Proteomes" id="UP001197093"/>
    </source>
</evidence>
<feature type="compositionally biased region" description="Acidic residues" evidence="1">
    <location>
        <begin position="380"/>
        <end position="404"/>
    </location>
</feature>
<dbReference type="InterPro" id="IPR001810">
    <property type="entry name" value="F-box_dom"/>
</dbReference>
<dbReference type="Pfam" id="PF12937">
    <property type="entry name" value="F-box-like"/>
    <property type="match status" value="1"/>
</dbReference>
<evidence type="ECO:0000259" key="2">
    <source>
        <dbReference type="Pfam" id="PF12937"/>
    </source>
</evidence>
<feature type="compositionally biased region" description="Polar residues" evidence="1">
    <location>
        <begin position="215"/>
        <end position="228"/>
    </location>
</feature>
<name>A0AAD4EYN8_9PEZI</name>
<keyword evidence="4" id="KW-1185">Reference proteome</keyword>
<feature type="region of interest" description="Disordered" evidence="1">
    <location>
        <begin position="208"/>
        <end position="232"/>
    </location>
</feature>
<protein>
    <recommendedName>
        <fullName evidence="2">F-box domain-containing protein</fullName>
    </recommendedName>
</protein>
<feature type="compositionally biased region" description="Basic and acidic residues" evidence="1">
    <location>
        <begin position="417"/>
        <end position="426"/>
    </location>
</feature>
<comment type="caution">
    <text evidence="3">The sequence shown here is derived from an EMBL/GenBank/DDBJ whole genome shotgun (WGS) entry which is preliminary data.</text>
</comment>
<dbReference type="AlphaFoldDB" id="A0AAD4EYN8"/>
<gene>
    <name evidence="3" type="ORF">NEMBOFW57_006311</name>
</gene>
<reference evidence="3" key="1">
    <citation type="submission" date="2023-02" db="EMBL/GenBank/DDBJ databases">
        <authorList>
            <person name="Palmer J.M."/>
        </authorList>
    </citation>
    <scope>NUCLEOTIDE SEQUENCE</scope>
    <source>
        <strain evidence="3">FW57</strain>
    </source>
</reference>
<feature type="region of interest" description="Disordered" evidence="1">
    <location>
        <begin position="369"/>
        <end position="428"/>
    </location>
</feature>
<dbReference type="EMBL" id="JAHCVI010000002">
    <property type="protein sequence ID" value="KAG7289934.1"/>
    <property type="molecule type" value="Genomic_DNA"/>
</dbReference>
<sequence length="487" mass="54242">MDFTQPVTVDALPPELLRQIFSDLDGPAPSEIRLHDQPVGDMLRDSQCVLKNISLVSRRWRVIVMPLLFRHVVWALEHCDQLLAKPSGHGHPADQVAVLAFLRANDLARHVQSFTVIVCGGMTPVIPPMPASTAPSPTASVISYSEDNDWLWDMLFSVMDPLRLTLITSPQNLARLLGCSIFVGDADFFATGERLHILSLARDDRSLNVPPRPSVSKNASQTTGNTSRCLPGNQAPAPHALVTIRPWTRLLLNENSSICVYRTYHYFHRRPPSILSHMLYGWEDTPGRAFMIPPTVASLSYVAIFPLVSQLRQLVQHLPRGVEHLYLQLVPRNNILLDKHEMYHVQPPDLWLERSDCYELVMRKLLSRPRSPAPVMPNADDSDGDDDDGEGHDGGDGEVEEDGMDSGPSSQAAPTEKGPRLRRFETGDSADAEVWQSMVRFAHENRTGWIVESKGTLVKGPLPPDESDGIDMDDVEIMEWLGVGLFA</sequence>
<dbReference type="Gene3D" id="1.20.1280.50">
    <property type="match status" value="1"/>
</dbReference>
<organism evidence="3 4">
    <name type="scientific">Staphylotrichum longicolle</name>
    <dbReference type="NCBI Taxonomy" id="669026"/>
    <lineage>
        <taxon>Eukaryota</taxon>
        <taxon>Fungi</taxon>
        <taxon>Dikarya</taxon>
        <taxon>Ascomycota</taxon>
        <taxon>Pezizomycotina</taxon>
        <taxon>Sordariomycetes</taxon>
        <taxon>Sordariomycetidae</taxon>
        <taxon>Sordariales</taxon>
        <taxon>Chaetomiaceae</taxon>
        <taxon>Staphylotrichum</taxon>
    </lineage>
</organism>
<feature type="domain" description="F-box" evidence="2">
    <location>
        <begin position="10"/>
        <end position="72"/>
    </location>
</feature>